<reference evidence="3" key="2">
    <citation type="submission" date="2025-08" db="UniProtKB">
        <authorList>
            <consortium name="RefSeq"/>
        </authorList>
    </citation>
    <scope>IDENTIFICATION</scope>
</reference>
<feature type="compositionally biased region" description="Basic and acidic residues" evidence="1">
    <location>
        <begin position="109"/>
        <end position="127"/>
    </location>
</feature>
<evidence type="ECO:0000256" key="1">
    <source>
        <dbReference type="SAM" id="MobiDB-lite"/>
    </source>
</evidence>
<dbReference type="PANTHER" id="PTHR48449:SF1">
    <property type="entry name" value="DUF1985 DOMAIN-CONTAINING PROTEIN"/>
    <property type="match status" value="1"/>
</dbReference>
<dbReference type="PANTHER" id="PTHR48449">
    <property type="entry name" value="DUF1985 DOMAIN-CONTAINING PROTEIN"/>
    <property type="match status" value="1"/>
</dbReference>
<feature type="compositionally biased region" description="Basic and acidic residues" evidence="1">
    <location>
        <begin position="47"/>
        <end position="63"/>
    </location>
</feature>
<keyword evidence="2" id="KW-1185">Reference proteome</keyword>
<accession>A0ABM1V1U5</accession>
<gene>
    <name evidence="3" type="primary">LOC114075557</name>
</gene>
<name>A0ABM1V1U5_SOLPN</name>
<feature type="region of interest" description="Disordered" evidence="1">
    <location>
        <begin position="1"/>
        <end position="152"/>
    </location>
</feature>
<evidence type="ECO:0000313" key="2">
    <source>
        <dbReference type="Proteomes" id="UP000694930"/>
    </source>
</evidence>
<reference evidence="2" key="1">
    <citation type="journal article" date="2014" name="Nat. Genet.">
        <title>The genome of the stress-tolerant wild tomato species Solanum pennellii.</title>
        <authorList>
            <person name="Bolger A."/>
            <person name="Scossa F."/>
            <person name="Bolger M.E."/>
            <person name="Lanz C."/>
            <person name="Maumus F."/>
            <person name="Tohge T."/>
            <person name="Quesneville H."/>
            <person name="Alseekh S."/>
            <person name="Sorensen I."/>
            <person name="Lichtenstein G."/>
            <person name="Fich E.A."/>
            <person name="Conte M."/>
            <person name="Keller H."/>
            <person name="Schneeberger K."/>
            <person name="Schwacke R."/>
            <person name="Ofner I."/>
            <person name="Vrebalov J."/>
            <person name="Xu Y."/>
            <person name="Osorio S."/>
            <person name="Aflitos S.A."/>
            <person name="Schijlen E."/>
            <person name="Jimenez-Gomez J.M."/>
            <person name="Ryngajllo M."/>
            <person name="Kimura S."/>
            <person name="Kumar R."/>
            <person name="Koenig D."/>
            <person name="Headland L.R."/>
            <person name="Maloof J.N."/>
            <person name="Sinha N."/>
            <person name="van Ham R.C."/>
            <person name="Lankhorst R.K."/>
            <person name="Mao L."/>
            <person name="Vogel A."/>
            <person name="Arsova B."/>
            <person name="Panstruga R."/>
            <person name="Fei Z."/>
            <person name="Rose J.K."/>
            <person name="Zamir D."/>
            <person name="Carrari F."/>
            <person name="Giovannoni J.J."/>
            <person name="Weigel D."/>
            <person name="Usadel B."/>
            <person name="Fernie A.R."/>
        </authorList>
    </citation>
    <scope>NUCLEOTIDE SEQUENCE [LARGE SCALE GENOMIC DNA]</scope>
    <source>
        <strain evidence="2">cv. LA0716</strain>
    </source>
</reference>
<organism evidence="2 3">
    <name type="scientific">Solanum pennellii</name>
    <name type="common">Tomato</name>
    <name type="synonym">Lycopersicon pennellii</name>
    <dbReference type="NCBI Taxonomy" id="28526"/>
    <lineage>
        <taxon>Eukaryota</taxon>
        <taxon>Viridiplantae</taxon>
        <taxon>Streptophyta</taxon>
        <taxon>Embryophyta</taxon>
        <taxon>Tracheophyta</taxon>
        <taxon>Spermatophyta</taxon>
        <taxon>Magnoliopsida</taxon>
        <taxon>eudicotyledons</taxon>
        <taxon>Gunneridae</taxon>
        <taxon>Pentapetalae</taxon>
        <taxon>asterids</taxon>
        <taxon>lamiids</taxon>
        <taxon>Solanales</taxon>
        <taxon>Solanaceae</taxon>
        <taxon>Solanoideae</taxon>
        <taxon>Solaneae</taxon>
        <taxon>Solanum</taxon>
        <taxon>Solanum subgen. Lycopersicon</taxon>
    </lineage>
</organism>
<feature type="compositionally biased region" description="Acidic residues" evidence="1">
    <location>
        <begin position="128"/>
        <end position="147"/>
    </location>
</feature>
<dbReference type="RefSeq" id="XP_027769713.1">
    <property type="nucleotide sequence ID" value="XM_027913912.1"/>
</dbReference>
<evidence type="ECO:0000313" key="3">
    <source>
        <dbReference type="RefSeq" id="XP_027769713.1"/>
    </source>
</evidence>
<feature type="compositionally biased region" description="Polar residues" evidence="1">
    <location>
        <begin position="10"/>
        <end position="27"/>
    </location>
</feature>
<feature type="compositionally biased region" description="Acidic residues" evidence="1">
    <location>
        <begin position="83"/>
        <end position="102"/>
    </location>
</feature>
<sequence length="262" mass="29450">MPQNKRKRIGTSSPNPTAGENAKSYTSAKKRGIIALITSKSSNNLLVEEKSDENSGKQSSGEEKGDESENNVSSTNSRKKESDDESDEDKSSEEEKSDESESESGGNKLSREERSNENDEDKSSGEEKGDESESEQLVEKEEEDIESSPDHVKIISNGTYKFKTHLNVSGSYDSRINVRVDFGVQFVEFRKILIAQNIENDFKKSCFGHFLKLDNDVAVQLPMKLEHGLNLRRIFSEKKKEVRIDYYGLPICFGINDFAIIT</sequence>
<proteinExistence type="predicted"/>
<protein>
    <submittedName>
        <fullName evidence="3">Nucleolin-like</fullName>
    </submittedName>
</protein>
<dbReference type="Proteomes" id="UP000694930">
    <property type="component" value="Chromosome 1"/>
</dbReference>
<dbReference type="GeneID" id="114075557"/>